<sequence>MTQITVEMVDQVLERLPYATYKEAREALLKRDGSVLEAIIYIEEGGNQNFGKAKSYRFEEKVGKDTEKIKSQLIELLKK</sequence>
<protein>
    <recommendedName>
        <fullName evidence="3">UBA domain-containing protein</fullName>
    </recommendedName>
</protein>
<organism evidence="1 2">
    <name type="scientific">Peptostreptococcus canis</name>
    <dbReference type="NCBI Taxonomy" id="1159213"/>
    <lineage>
        <taxon>Bacteria</taxon>
        <taxon>Bacillati</taxon>
        <taxon>Bacillota</taxon>
        <taxon>Clostridia</taxon>
        <taxon>Peptostreptococcales</taxon>
        <taxon>Peptostreptococcaceae</taxon>
        <taxon>Peptostreptococcus</taxon>
    </lineage>
</organism>
<dbReference type="EMBL" id="JABGBW010000038">
    <property type="protein sequence ID" value="MBC2576894.1"/>
    <property type="molecule type" value="Genomic_DNA"/>
</dbReference>
<evidence type="ECO:0000313" key="2">
    <source>
        <dbReference type="Proteomes" id="UP000713904"/>
    </source>
</evidence>
<reference evidence="1 2" key="1">
    <citation type="submission" date="2020-05" db="EMBL/GenBank/DDBJ databases">
        <title>Draft genome of xy-202 and genomic insight in genome of the genus Peptostreptococcus.</title>
        <authorList>
            <person name="Zhang Z."/>
        </authorList>
    </citation>
    <scope>NUCLEOTIDE SEQUENCE [LARGE SCALE GENOMIC DNA]</scope>
    <source>
        <strain evidence="1 2">DSM 27025</strain>
    </source>
</reference>
<evidence type="ECO:0008006" key="3">
    <source>
        <dbReference type="Google" id="ProtNLM"/>
    </source>
</evidence>
<accession>A0ABR6TNZ2</accession>
<keyword evidence="2" id="KW-1185">Reference proteome</keyword>
<proteinExistence type="predicted"/>
<gene>
    <name evidence="1" type="ORF">HLB29_09630</name>
</gene>
<dbReference type="SUPFAM" id="SSF46934">
    <property type="entry name" value="UBA-like"/>
    <property type="match status" value="1"/>
</dbReference>
<dbReference type="Proteomes" id="UP000713904">
    <property type="component" value="Unassembled WGS sequence"/>
</dbReference>
<evidence type="ECO:0000313" key="1">
    <source>
        <dbReference type="EMBL" id="MBC2576894.1"/>
    </source>
</evidence>
<feature type="non-terminal residue" evidence="1">
    <location>
        <position position="79"/>
    </location>
</feature>
<comment type="caution">
    <text evidence="1">The sequence shown here is derived from an EMBL/GenBank/DDBJ whole genome shotgun (WGS) entry which is preliminary data.</text>
</comment>
<name>A0ABR6TNZ2_9FIRM</name>
<dbReference type="InterPro" id="IPR009060">
    <property type="entry name" value="UBA-like_sf"/>
</dbReference>